<organism evidence="4 5">
    <name type="scientific">Paramecium sonneborni</name>
    <dbReference type="NCBI Taxonomy" id="65129"/>
    <lineage>
        <taxon>Eukaryota</taxon>
        <taxon>Sar</taxon>
        <taxon>Alveolata</taxon>
        <taxon>Ciliophora</taxon>
        <taxon>Intramacronucleata</taxon>
        <taxon>Oligohymenophorea</taxon>
        <taxon>Peniculida</taxon>
        <taxon>Parameciidae</taxon>
        <taxon>Paramecium</taxon>
    </lineage>
</organism>
<accession>A0A8S1RCD3</accession>
<dbReference type="Pfam" id="PF01508">
    <property type="entry name" value="Paramecium_SA"/>
    <property type="match status" value="21"/>
</dbReference>
<keyword evidence="2" id="KW-0732">Signal</keyword>
<reference evidence="4" key="1">
    <citation type="submission" date="2021-01" db="EMBL/GenBank/DDBJ databases">
        <authorList>
            <consortium name="Genoscope - CEA"/>
            <person name="William W."/>
        </authorList>
    </citation>
    <scope>NUCLEOTIDE SEQUENCE</scope>
</reference>
<dbReference type="SMART" id="SM00639">
    <property type="entry name" value="PSA"/>
    <property type="match status" value="25"/>
</dbReference>
<name>A0A8S1RCD3_9CILI</name>
<evidence type="ECO:0000313" key="5">
    <source>
        <dbReference type="Proteomes" id="UP000692954"/>
    </source>
</evidence>
<feature type="domain" description="PSI" evidence="3">
    <location>
        <begin position="1589"/>
        <end position="1632"/>
    </location>
</feature>
<feature type="domain" description="PSI" evidence="3">
    <location>
        <begin position="390"/>
        <end position="436"/>
    </location>
</feature>
<feature type="chain" id="PRO_5035902800" description="PSI domain-containing protein" evidence="2">
    <location>
        <begin position="17"/>
        <end position="2026"/>
    </location>
</feature>
<dbReference type="InterPro" id="IPR002895">
    <property type="entry name" value="Paramecium_SA"/>
</dbReference>
<feature type="domain" description="PSI" evidence="3">
    <location>
        <begin position="519"/>
        <end position="572"/>
    </location>
</feature>
<evidence type="ECO:0000256" key="2">
    <source>
        <dbReference type="SAM" id="SignalP"/>
    </source>
</evidence>
<dbReference type="SMART" id="SM00423">
    <property type="entry name" value="PSI"/>
    <property type="match status" value="8"/>
</dbReference>
<feature type="domain" description="PSI" evidence="3">
    <location>
        <begin position="1715"/>
        <end position="1785"/>
    </location>
</feature>
<dbReference type="InterPro" id="IPR016201">
    <property type="entry name" value="PSI"/>
</dbReference>
<feature type="signal peptide" evidence="2">
    <location>
        <begin position="1"/>
        <end position="16"/>
    </location>
</feature>
<gene>
    <name evidence="4" type="ORF">PSON_ATCC_30995.1.T1550082</name>
</gene>
<dbReference type="Proteomes" id="UP000692954">
    <property type="component" value="Unassembled WGS sequence"/>
</dbReference>
<proteinExistence type="predicted"/>
<sequence length="2026" mass="230033">MFLVLIDFFIVQGASSQIENYQCFRQNITSEYDCERYYEGQSYWNTTSCVKNETVIDLVVVASEINNDPTYCNQVQSSQCSQNINCAFIDGICWHFTGCSAFLKEKDEECQQISIRCISNGKQCVEIGLCDEYITQKSCQYDENGEYCYWNSTNSQCYIAQSCEQLPKSLNTDQQCRQELNKCTVAQSGEGCIESGLKCSDHLYQNQCFWNRDKKQECFWNGTSCVDKICQNALNTLKTDEQCMSYLVICTTKQDGGCVERTSCDAVQIQEGCKKNRKGDECYWDGTNCLDKICINGPSTYKSNLECEQYKQNCITNGKGCVENVSCSSAKIEDACESDINNNKCVWNNNSCQIAKCELGENSLISNQDCSRFLTGCVTKKGGGCMKISKCSDYNIEEACLIDEDGDECFWNDEEICVDKTCENAPETLQSHEECQNYSEICTLDPETNFGCIDMRCENIRDQQLCIEDLDGNKCTYQEKCSSKECSLGKRTSAIECNIYLNKCTLNDEGNGCTLIPLRCRDNSKKENCYFRLDGECGWDNQKNICVDKQCYTADQNYNSNELCDRYLKGCVISNTVGCMILPKLCQDRKRIENCHFDDDDDCVWGLDQCQSRSCQTAQFELDLITMSECNLYIDCSQDITQCCIINNDNNNCQNKSTCDVLEKSNCITNAAIEGSCVWNGIKCINANDLKCTDYFGLNHQQCYDLKNTCTINNTGNGCMELKECEEYVNSSQCILNLNQQFCKWNSVSGICFSYTCSDAPDSYEYATDEQCRIFQSDCTLHPNIGGCVDKFDTCEKYLKIESCFKTNLSTKINCIWYNNECKTINVCTDINFIPTYSTTNCESILFECKVNLTNNGCMLKTCTDYYYTTLDECQSITSCSINKLKNNCIPMKDYCYQYTNKDDCYFSLKDGLCISYKDSCVIKNYSCNFMSGDDITCPQYREACMDNPNNDNCRRKICQSRVSPKTTLADCQDFDNGCTSQIDLAQCTDIMASCQDYFYLNHCHYSKSGYCIVISLQGEDKCWDVYSIEQCSQIRFYYNETCENLDKWCTNNPDLKSTQQCVEKTCNNAIKSEYNHQTCQAWLSTCTSNYTQTGCTEIKDLCSDYTPPNCIQSLQGKCENVDNQCVLRSCNYSPSTFLNNQVCESYLSKCTVARIGGCVKRSEKCDLYTLQSQCHFDIKNNRCWWNPTQKQCVQLKCSNIENTSLYSTTQQCQSIQYIDCVLSNTGLGCQDNQQQCESFQSKSSCLVDIKGQPCQWNNNQCFTKTCTSAPISLTTLEACLSYYTQVKCTTKTGGGCTFQLDLCEDYTDQTSCIISKKGVLCGYDQQNQKCLIKSCQTAPLSYTSHNQCQSYLNTCTVQASGSGCQTIPKTCSEMTMIQCEMKYCLYDNDKNICINKTCQNKPDNITDCTEYFDQCFLDTIKCKTAICEYYFYQTDEECKNIMPNCTTDGYQCIPRKKCNQYINEISCVSQPDGQQCQWISSNQCQIRQCNIAPKSLITHSECQQYLNKCTTKKDGGCTNLMSCIEYNIYEQCQIDRFQEQCVWDGNKNLCRDKECRDYNGSNHKSCQSISLECTADLQRKGFCMDILECSMYTQKLHCIIGNDGSCLWINNKCYQYSQCEDIQFTTHNECQQISKDCTTDGVSCVPITFCKNTNPNGGCIIGIDGECIKIIQNGISSCSLYESCKQIVFTTHDQCYQTKNYCTSDGVECISLNDCDKYTNQVSCVFNSKGEIISNNKILSTGNCIWDISANQCRDQNCQDFIGTTNEQCESQLYSCTSDGKICIPKMNCSNFTNQVQCLIAKSDDGYCFWSNDKCDLISCSNITKPTSVEQCKDQNIKCTYDGQTCITVSECKDYKTQSSCNSKGTDGFCSWIPPISSNVTTTIQRNKCELKKSCQQSNQDQISCLQVKDICYFKQATNTSSSQCQEHTCFTYYEQNKKCSFFYNWNKTQITLCQLQNNTCNPIADPTLLSSKDCYMLSGYTHTYNMTTAKCQSCEPPRKNITITVNPNFANNLTIFLISLLFFV</sequence>
<feature type="domain" description="PSI" evidence="3">
    <location>
        <begin position="1789"/>
        <end position="1834"/>
    </location>
</feature>
<feature type="domain" description="PSI" evidence="3">
    <location>
        <begin position="1303"/>
        <end position="1350"/>
    </location>
</feature>
<evidence type="ECO:0000259" key="3">
    <source>
        <dbReference type="SMART" id="SM00423"/>
    </source>
</evidence>
<protein>
    <recommendedName>
        <fullName evidence="3">PSI domain-containing protein</fullName>
    </recommendedName>
</protein>
<keyword evidence="5" id="KW-1185">Reference proteome</keyword>
<dbReference type="EMBL" id="CAJJDN010000155">
    <property type="protein sequence ID" value="CAD8125004.1"/>
    <property type="molecule type" value="Genomic_DNA"/>
</dbReference>
<comment type="caution">
    <text evidence="4">The sequence shown here is derived from an EMBL/GenBank/DDBJ whole genome shotgun (WGS) entry which is preliminary data.</text>
</comment>
<keyword evidence="1" id="KW-0325">Glycoprotein</keyword>
<dbReference type="OrthoDB" id="292076at2759"/>
<evidence type="ECO:0000313" key="4">
    <source>
        <dbReference type="EMBL" id="CAD8125004.1"/>
    </source>
</evidence>
<feature type="domain" description="PSI" evidence="3">
    <location>
        <begin position="1458"/>
        <end position="1504"/>
    </location>
</feature>
<feature type="domain" description="PSI" evidence="3">
    <location>
        <begin position="1236"/>
        <end position="1281"/>
    </location>
</feature>
<evidence type="ECO:0000256" key="1">
    <source>
        <dbReference type="ARBA" id="ARBA00023180"/>
    </source>
</evidence>